<dbReference type="Gene3D" id="3.40.50.300">
    <property type="entry name" value="P-loop containing nucleotide triphosphate hydrolases"/>
    <property type="match status" value="1"/>
</dbReference>
<dbReference type="SUPFAM" id="SSF52540">
    <property type="entry name" value="P-loop containing nucleoside triphosphate hydrolases"/>
    <property type="match status" value="1"/>
</dbReference>
<protein>
    <recommendedName>
        <fullName evidence="1">Origin recognition complex subunit 5 C-terminal domain-containing protein</fullName>
    </recommendedName>
</protein>
<organism evidence="2 3">
    <name type="scientific">Rhodosorus marinus</name>
    <dbReference type="NCBI Taxonomy" id="101924"/>
    <lineage>
        <taxon>Eukaryota</taxon>
        <taxon>Rhodophyta</taxon>
        <taxon>Stylonematophyceae</taxon>
        <taxon>Stylonematales</taxon>
        <taxon>Stylonemataceae</taxon>
        <taxon>Rhodosorus</taxon>
    </lineage>
</organism>
<dbReference type="GO" id="GO:0003688">
    <property type="term" value="F:DNA replication origin binding"/>
    <property type="evidence" value="ECO:0007669"/>
    <property type="project" value="TreeGrafter"/>
</dbReference>
<dbReference type="InterPro" id="IPR020796">
    <property type="entry name" value="ORC5"/>
</dbReference>
<keyword evidence="3" id="KW-1185">Reference proteome</keyword>
<evidence type="ECO:0000313" key="3">
    <source>
        <dbReference type="Proteomes" id="UP001157974"/>
    </source>
</evidence>
<feature type="domain" description="Origin recognition complex subunit 5 C-terminal" evidence="1">
    <location>
        <begin position="290"/>
        <end position="429"/>
    </location>
</feature>
<dbReference type="GO" id="GO:0006270">
    <property type="term" value="P:DNA replication initiation"/>
    <property type="evidence" value="ECO:0007669"/>
    <property type="project" value="TreeGrafter"/>
</dbReference>
<dbReference type="Proteomes" id="UP001157974">
    <property type="component" value="Unassembled WGS sequence"/>
</dbReference>
<sequence length="436" mass="48167">MDSKIRTRGRGTSVGGYKKLEEVIGDYPEREKEARALWRVLGSGHAVVVTGPPASGKSAVVSAVVGCSGRREVLGDCVSAGSDGGLFGSLIRQLGLRTAHSTNLSATEFVEALSRLTENIVLVIDRAERLRTDRFSPQTLPVLLKINEFVGTDRVRIALITDVRWSRFVEEDPALPAVFSVPFRSYNRDDMHKILCRIGPSDEEYSGLSSLVLDVVFGCCRDLREIGKVCERMLPVYLEPLRDRSVQRGDGITLYKHLRPHLKTAAQSLYRRSQDALQIDDHQSVQVPDLPFGAKILLLSCYLAAKNPPGTDRKYFVASGRAAKRRRRTTFGHPVDEEASTKSRTFPLERILAILEVLLAQCGDDVTAPSLTVNSFATAVLVQLSTLTSMGYLSRQGDNLTDPKFRANIEDTLADQVAKTVKLELTNFLHLSENGR</sequence>
<dbReference type="PANTHER" id="PTHR12705:SF0">
    <property type="entry name" value="ORIGIN RECOGNITION COMPLEX SUBUNIT 5"/>
    <property type="match status" value="1"/>
</dbReference>
<dbReference type="EMBL" id="JAMWBK010000003">
    <property type="protein sequence ID" value="KAJ8906930.1"/>
    <property type="molecule type" value="Genomic_DNA"/>
</dbReference>
<dbReference type="InterPro" id="IPR047088">
    <property type="entry name" value="ORC5_C"/>
</dbReference>
<dbReference type="CDD" id="cd00009">
    <property type="entry name" value="AAA"/>
    <property type="match status" value="1"/>
</dbReference>
<gene>
    <name evidence="2" type="ORF">NDN08_003414</name>
</gene>
<accession>A0AAV8UWF2</accession>
<evidence type="ECO:0000259" key="1">
    <source>
        <dbReference type="Pfam" id="PF14630"/>
    </source>
</evidence>
<dbReference type="InterPro" id="IPR027417">
    <property type="entry name" value="P-loop_NTPase"/>
</dbReference>
<dbReference type="PANTHER" id="PTHR12705">
    <property type="entry name" value="ORIGIN RECOGNITION COMPLEX SUBUNIT 5"/>
    <property type="match status" value="1"/>
</dbReference>
<name>A0AAV8UWF2_9RHOD</name>
<dbReference type="AlphaFoldDB" id="A0AAV8UWF2"/>
<proteinExistence type="predicted"/>
<reference evidence="2 3" key="1">
    <citation type="journal article" date="2023" name="Nat. Commun.">
        <title>Origin of minicircular mitochondrial genomes in red algae.</title>
        <authorList>
            <person name="Lee Y."/>
            <person name="Cho C.H."/>
            <person name="Lee Y.M."/>
            <person name="Park S.I."/>
            <person name="Yang J.H."/>
            <person name="West J.A."/>
            <person name="Bhattacharya D."/>
            <person name="Yoon H.S."/>
        </authorList>
    </citation>
    <scope>NUCLEOTIDE SEQUENCE [LARGE SCALE GENOMIC DNA]</scope>
    <source>
        <strain evidence="2 3">CCMP1338</strain>
        <tissue evidence="2">Whole cell</tissue>
    </source>
</reference>
<dbReference type="GO" id="GO:0005664">
    <property type="term" value="C:nuclear origin of replication recognition complex"/>
    <property type="evidence" value="ECO:0007669"/>
    <property type="project" value="TreeGrafter"/>
</dbReference>
<evidence type="ECO:0000313" key="2">
    <source>
        <dbReference type="EMBL" id="KAJ8906930.1"/>
    </source>
</evidence>
<dbReference type="Pfam" id="PF14630">
    <property type="entry name" value="ORC5_C"/>
    <property type="match status" value="1"/>
</dbReference>
<comment type="caution">
    <text evidence="2">The sequence shown here is derived from an EMBL/GenBank/DDBJ whole genome shotgun (WGS) entry which is preliminary data.</text>
</comment>